<protein>
    <submittedName>
        <fullName evidence="1">Uncharacterized protein</fullName>
    </submittedName>
</protein>
<organism evidence="1 2">
    <name type="scientific">Glossina pallidipes</name>
    <name type="common">Tsetse fly</name>
    <dbReference type="NCBI Taxonomy" id="7398"/>
    <lineage>
        <taxon>Eukaryota</taxon>
        <taxon>Metazoa</taxon>
        <taxon>Ecdysozoa</taxon>
        <taxon>Arthropoda</taxon>
        <taxon>Hexapoda</taxon>
        <taxon>Insecta</taxon>
        <taxon>Pterygota</taxon>
        <taxon>Neoptera</taxon>
        <taxon>Endopterygota</taxon>
        <taxon>Diptera</taxon>
        <taxon>Brachycera</taxon>
        <taxon>Muscomorpha</taxon>
        <taxon>Hippoboscoidea</taxon>
        <taxon>Glossinidae</taxon>
        <taxon>Glossina</taxon>
    </lineage>
</organism>
<dbReference type="EnsemblMetazoa" id="GPAI035232-RA">
    <property type="protein sequence ID" value="GPAI035232-PA"/>
    <property type="gene ID" value="GPAI035232"/>
</dbReference>
<dbReference type="Proteomes" id="UP000092445">
    <property type="component" value="Unassembled WGS sequence"/>
</dbReference>
<dbReference type="AlphaFoldDB" id="A0A1B0A5P8"/>
<name>A0A1B0A5P8_GLOPL</name>
<dbReference type="VEuPathDB" id="VectorBase:GPAI035232"/>
<dbReference type="STRING" id="7398.A0A1B0A5P8"/>
<reference evidence="1" key="2">
    <citation type="submission" date="2020-05" db="UniProtKB">
        <authorList>
            <consortium name="EnsemblMetazoa"/>
        </authorList>
    </citation>
    <scope>IDENTIFICATION</scope>
    <source>
        <strain evidence="1">IAEA</strain>
    </source>
</reference>
<keyword evidence="2" id="KW-1185">Reference proteome</keyword>
<accession>A0A1B0A5P8</accession>
<evidence type="ECO:0000313" key="2">
    <source>
        <dbReference type="Proteomes" id="UP000092445"/>
    </source>
</evidence>
<evidence type="ECO:0000313" key="1">
    <source>
        <dbReference type="EnsemblMetazoa" id="GPAI035232-PA"/>
    </source>
</evidence>
<sequence length="229" mass="26350">MPPRIRTTESTETNEILSLNPNFAAMHSNDVGNSSSGKLYGRSYDESIKREPNPPSPKPFIDDNITYIDDDDDDDEEVARPTNSLEAMQLQELNTIENKFIKSEVHNDSDTAPSPTTTASNGLAGERFLDFQKLARDFPEMKLDDLKQRCIDLGTWCNEINETGCRWSLDRLCNYSQLLTREKFQKSMLNVDGFFLLSYKLEFVIIFKAEELRHPKIGMRCDKLKFIYN</sequence>
<proteinExistence type="predicted"/>
<reference evidence="2" key="1">
    <citation type="submission" date="2014-03" db="EMBL/GenBank/DDBJ databases">
        <authorList>
            <person name="Aksoy S."/>
            <person name="Warren W."/>
            <person name="Wilson R.K."/>
        </authorList>
    </citation>
    <scope>NUCLEOTIDE SEQUENCE [LARGE SCALE GENOMIC DNA]</scope>
    <source>
        <strain evidence="2">IAEA</strain>
    </source>
</reference>